<reference evidence="1 2" key="1">
    <citation type="submission" date="2020-05" db="EMBL/GenBank/DDBJ databases">
        <title>Halorubrum RHB-C sp.nov., an extremely halophilic archaeon isolated from solar salt farm.</title>
        <authorList>
            <person name="Ho H."/>
            <person name="Danganan R.E."/>
            <person name="Dedeles G.R."/>
            <person name="Kim S.-G."/>
        </authorList>
    </citation>
    <scope>NUCLEOTIDE SEQUENCE [LARGE SCALE GENOMIC DNA]</scope>
    <source>
        <strain evidence="1 2">RHB-C</strain>
    </source>
</reference>
<sequence>MTDSSWTIHTKSNGSVTLPGAIGDSMPTFGAGRDVTLLLFAADSDDTAYQTLREYARYTNESTSNTGIDIHGKPWFYESIHPTADYESALVRLEPGADIGDLRGWWCVITDASIQTNAVGTAPRVSVTLYVLAEAAEYTDRQLVTDEFEAGL</sequence>
<dbReference type="AlphaFoldDB" id="A0A7D3Y2B6"/>
<dbReference type="Proteomes" id="UP000505020">
    <property type="component" value="Chromosome"/>
</dbReference>
<evidence type="ECO:0000313" key="2">
    <source>
        <dbReference type="Proteomes" id="UP000505020"/>
    </source>
</evidence>
<dbReference type="RefSeq" id="WP_173230755.1">
    <property type="nucleotide sequence ID" value="NZ_CP053941.1"/>
</dbReference>
<name>A0A7D3Y2B6_9EURY</name>
<organism evidence="1 2">
    <name type="scientific">Halorubrum salinarum</name>
    <dbReference type="NCBI Taxonomy" id="2739057"/>
    <lineage>
        <taxon>Archaea</taxon>
        <taxon>Methanobacteriati</taxon>
        <taxon>Methanobacteriota</taxon>
        <taxon>Stenosarchaea group</taxon>
        <taxon>Halobacteria</taxon>
        <taxon>Halobacteriales</taxon>
        <taxon>Haloferacaceae</taxon>
        <taxon>Halorubrum</taxon>
    </lineage>
</organism>
<dbReference type="GeneID" id="55596312"/>
<evidence type="ECO:0000313" key="1">
    <source>
        <dbReference type="EMBL" id="QKG94092.1"/>
    </source>
</evidence>
<keyword evidence="2" id="KW-1185">Reference proteome</keyword>
<protein>
    <submittedName>
        <fullName evidence="1">Uncharacterized protein</fullName>
    </submittedName>
</protein>
<gene>
    <name evidence="1" type="ORF">HPS36_14880</name>
</gene>
<dbReference type="EMBL" id="CP053941">
    <property type="protein sequence ID" value="QKG94092.1"/>
    <property type="molecule type" value="Genomic_DNA"/>
</dbReference>
<proteinExistence type="predicted"/>
<dbReference type="KEGG" id="hsai:HPS36_14880"/>
<accession>A0A7D3Y2B6</accession>